<dbReference type="InterPro" id="IPR029063">
    <property type="entry name" value="SAM-dependent_MTases_sf"/>
</dbReference>
<dbReference type="OrthoDB" id="10262526at2759"/>
<evidence type="ECO:0000313" key="1">
    <source>
        <dbReference type="EMBL" id="CAI4061525.1"/>
    </source>
</evidence>
<organism evidence="1 2">
    <name type="scientific">Saccharomyces kudriavzevii (strain ATCC MYA-4449 / AS 2.2408 / CBS 8840 / NBRC 1802 / NCYC 2889)</name>
    <name type="common">Yeast</name>
    <dbReference type="NCBI Taxonomy" id="226230"/>
    <lineage>
        <taxon>Eukaryota</taxon>
        <taxon>Fungi</taxon>
        <taxon>Dikarya</taxon>
        <taxon>Ascomycota</taxon>
        <taxon>Saccharomycotina</taxon>
        <taxon>Saccharomycetes</taxon>
        <taxon>Saccharomycetales</taxon>
        <taxon>Saccharomycetaceae</taxon>
        <taxon>Saccharomyces</taxon>
    </lineage>
</organism>
<sequence>MINDKLVYFLIQNYDDILRAPLSGQLKDVYSLYSSGGYDNFVEELSNGQKLLHFEEFWNDLQDIIFATPKSIQFEQNLLVAEGPEKIVFLDTFSLKILYNKFHPFHYALKLPSSSFDEKVSNARTTQIDSNENQLLGRLFDVLNWDENVTNQGLPREQLSNRLQDLLRDKPSSFQLAKERAKYTTKVIEYIPICSEHSHASLLSTSVYIVNNKIVSLQWSKISACQENHPGFIECIQSKIHFIPNIKPQTDISLGDCSYLDTCHKLNTCRYVHYLQYIPSCLQERADLDIAAQNKEIESNVPIPFYTLGNCSAHSIKKALPAQWIRCDVRKFDFKILGKFSVVIADPAWNIHMNLPYGTCNDIELLGLPLHELQDEGIIFLWVTGRAIELGKESLNNWGYNVINEVSWIKTNQLGRTIVTGRTGHWLNHSKEHLLVGLKGSPKWINKHIDIDLIVSMTRETSRKPDELYGIAERLAGTHARKLEIFGRDHNTRPGWFTIGNQLTGNCIYEMDVERKYQDFMKNHNSSGNNSSRKSDKKSNSKIQQQHQQQQQHQYWNNMGNSKYYTNNKQNIINKKQTAFDSKHQQQHQQQQFQTLNNLYFAQ</sequence>
<dbReference type="Proteomes" id="UP001162087">
    <property type="component" value="Chromosome 7"/>
</dbReference>
<dbReference type="GO" id="GO:0001734">
    <property type="term" value="F:mRNA m(6)A methyltransferase activity"/>
    <property type="evidence" value="ECO:0007669"/>
    <property type="project" value="UniProtKB-EC"/>
</dbReference>
<reference evidence="1" key="1">
    <citation type="submission" date="2022-10" db="EMBL/GenBank/DDBJ databases">
        <authorList>
            <person name="Byrne P K."/>
        </authorList>
    </citation>
    <scope>NUCLEOTIDE SEQUENCE</scope>
    <source>
        <strain evidence="1">IFO1802</strain>
    </source>
</reference>
<dbReference type="EMBL" id="OX365902">
    <property type="protein sequence ID" value="CAI4061525.1"/>
    <property type="molecule type" value="Genomic_DNA"/>
</dbReference>
<dbReference type="GO" id="GO:0005634">
    <property type="term" value="C:nucleus"/>
    <property type="evidence" value="ECO:0007669"/>
    <property type="project" value="TreeGrafter"/>
</dbReference>
<dbReference type="PROSITE" id="PS51143">
    <property type="entry name" value="MT_A70"/>
    <property type="match status" value="1"/>
</dbReference>
<proteinExistence type="predicted"/>
<name>A0AA35JHN1_SACK1</name>
<dbReference type="SUPFAM" id="SSF53335">
    <property type="entry name" value="S-adenosyl-L-methionine-dependent methyltransferases"/>
    <property type="match status" value="1"/>
</dbReference>
<dbReference type="GO" id="GO:0036396">
    <property type="term" value="C:RNA N6-methyladenosine methyltransferase complex"/>
    <property type="evidence" value="ECO:0007669"/>
    <property type="project" value="TreeGrafter"/>
</dbReference>
<dbReference type="PANTHER" id="PTHR12829:SF7">
    <property type="entry name" value="N6-ADENOSINE-METHYLTRANSFERASE CATALYTIC SUBUNIT"/>
    <property type="match status" value="1"/>
</dbReference>
<dbReference type="InterPro" id="IPR007757">
    <property type="entry name" value="MT-A70-like"/>
</dbReference>
<dbReference type="PANTHER" id="PTHR12829">
    <property type="entry name" value="N6-ADENOSINE-METHYLTRANSFERASE"/>
    <property type="match status" value="1"/>
</dbReference>
<gene>
    <name evidence="1" type="primary">SKDI07G0740</name>
    <name evidence="1" type="ORF">SKDI_07G0740</name>
</gene>
<keyword evidence="2" id="KW-1185">Reference proteome</keyword>
<accession>A0AA35JHN1</accession>
<evidence type="ECO:0000313" key="2">
    <source>
        <dbReference type="Proteomes" id="UP001162087"/>
    </source>
</evidence>
<protein>
    <submittedName>
        <fullName evidence="1">Uncharacterized protein</fullName>
    </submittedName>
</protein>
<dbReference type="Pfam" id="PF05063">
    <property type="entry name" value="MT-A70"/>
    <property type="match status" value="1"/>
</dbReference>
<dbReference type="GO" id="GO:0032259">
    <property type="term" value="P:methylation"/>
    <property type="evidence" value="ECO:0007669"/>
    <property type="project" value="UniProtKB-KW"/>
</dbReference>